<evidence type="ECO:0000313" key="2">
    <source>
        <dbReference type="EMBL" id="MPM85254.1"/>
    </source>
</evidence>
<organism evidence="2">
    <name type="scientific">bioreactor metagenome</name>
    <dbReference type="NCBI Taxonomy" id="1076179"/>
    <lineage>
        <taxon>unclassified sequences</taxon>
        <taxon>metagenomes</taxon>
        <taxon>ecological metagenomes</taxon>
    </lineage>
</organism>
<sequence length="74" mass="8302">MPAWVYAREEYGGWDTRRDGPVELSYLAPFKLGGGTRRLVLPMADTGHQRGPATRGAERDEADVEGNERRGRSR</sequence>
<dbReference type="EMBL" id="VSSQ01033601">
    <property type="protein sequence ID" value="MPM85254.1"/>
    <property type="molecule type" value="Genomic_DNA"/>
</dbReference>
<proteinExistence type="predicted"/>
<comment type="caution">
    <text evidence="2">The sequence shown here is derived from an EMBL/GenBank/DDBJ whole genome shotgun (WGS) entry which is preliminary data.</text>
</comment>
<reference evidence="2" key="1">
    <citation type="submission" date="2019-08" db="EMBL/GenBank/DDBJ databases">
        <authorList>
            <person name="Kucharzyk K."/>
            <person name="Murdoch R.W."/>
            <person name="Higgins S."/>
            <person name="Loffler F."/>
        </authorList>
    </citation>
    <scope>NUCLEOTIDE SEQUENCE</scope>
</reference>
<dbReference type="AlphaFoldDB" id="A0A645D7D6"/>
<name>A0A645D7D6_9ZZZZ</name>
<accession>A0A645D7D6</accession>
<protein>
    <submittedName>
        <fullName evidence="2">Uncharacterized protein</fullName>
    </submittedName>
</protein>
<gene>
    <name evidence="2" type="ORF">SDC9_132332</name>
</gene>
<evidence type="ECO:0000256" key="1">
    <source>
        <dbReference type="SAM" id="MobiDB-lite"/>
    </source>
</evidence>
<feature type="region of interest" description="Disordered" evidence="1">
    <location>
        <begin position="44"/>
        <end position="74"/>
    </location>
</feature>